<proteinExistence type="predicted"/>
<comment type="caution">
    <text evidence="2">The sequence shown here is derived from an EMBL/GenBank/DDBJ whole genome shotgun (WGS) entry which is preliminary data.</text>
</comment>
<name>A0A1J5PEM6_9ZZZZ</name>
<accession>A0A1J5PEM6</accession>
<reference evidence="2" key="1">
    <citation type="submission" date="2016-10" db="EMBL/GenBank/DDBJ databases">
        <title>Sequence of Gallionella enrichment culture.</title>
        <authorList>
            <person name="Poehlein A."/>
            <person name="Muehling M."/>
            <person name="Daniel R."/>
        </authorList>
    </citation>
    <scope>NUCLEOTIDE SEQUENCE</scope>
</reference>
<dbReference type="EMBL" id="MLJW01006728">
    <property type="protein sequence ID" value="OIQ66263.1"/>
    <property type="molecule type" value="Genomic_DNA"/>
</dbReference>
<dbReference type="AlphaFoldDB" id="A0A1J5PEM6"/>
<feature type="compositionally biased region" description="Basic and acidic residues" evidence="1">
    <location>
        <begin position="13"/>
        <end position="26"/>
    </location>
</feature>
<evidence type="ECO:0000313" key="2">
    <source>
        <dbReference type="EMBL" id="OIQ66263.1"/>
    </source>
</evidence>
<feature type="region of interest" description="Disordered" evidence="1">
    <location>
        <begin position="184"/>
        <end position="210"/>
    </location>
</feature>
<feature type="region of interest" description="Disordered" evidence="1">
    <location>
        <begin position="96"/>
        <end position="120"/>
    </location>
</feature>
<feature type="compositionally biased region" description="Basic and acidic residues" evidence="1">
    <location>
        <begin position="44"/>
        <end position="54"/>
    </location>
</feature>
<feature type="region of interest" description="Disordered" evidence="1">
    <location>
        <begin position="1"/>
        <end position="54"/>
    </location>
</feature>
<evidence type="ECO:0000256" key="1">
    <source>
        <dbReference type="SAM" id="MobiDB-lite"/>
    </source>
</evidence>
<organism evidence="2">
    <name type="scientific">mine drainage metagenome</name>
    <dbReference type="NCBI Taxonomy" id="410659"/>
    <lineage>
        <taxon>unclassified sequences</taxon>
        <taxon>metagenomes</taxon>
        <taxon>ecological metagenomes</taxon>
    </lineage>
</organism>
<protein>
    <submittedName>
        <fullName evidence="2">Uncharacterized protein</fullName>
    </submittedName>
</protein>
<feature type="compositionally biased region" description="Basic and acidic residues" evidence="1">
    <location>
        <begin position="189"/>
        <end position="203"/>
    </location>
</feature>
<sequence length="281" mass="32150">MRCRPGEPALGQHEGKNGQHAPDHLRRQGGHRRQPERTLAQLPRIDRPQEHGDQHDEIAWRQAHLRQMRHIALGHHQRNSGDRQHRADPLRGAHRLAVERPADEQDEHRRAGGNERHVERRARLQRHILQRVVAAHPQNAHHRQRLPVAQQHVAVAPQIGPDDQQGDEQCEQPAVKTQGQWRNLANHQPPDHRIARPEQRRQSQQEGGTRVEGMVVFRHGRIISVRGVLHSALDLCAVRAMIAQLQNPSYRPCVWPSFQTSTATCPRLTRCWPISPAAVPT</sequence>
<gene>
    <name evidence="2" type="ORF">GALL_521700</name>
</gene>